<organism evidence="2 3">
    <name type="scientific">Sorghum bicolor</name>
    <name type="common">Sorghum</name>
    <name type="synonym">Sorghum vulgare</name>
    <dbReference type="NCBI Taxonomy" id="4558"/>
    <lineage>
        <taxon>Eukaryota</taxon>
        <taxon>Viridiplantae</taxon>
        <taxon>Streptophyta</taxon>
        <taxon>Embryophyta</taxon>
        <taxon>Tracheophyta</taxon>
        <taxon>Spermatophyta</taxon>
        <taxon>Magnoliopsida</taxon>
        <taxon>Liliopsida</taxon>
        <taxon>Poales</taxon>
        <taxon>Poaceae</taxon>
        <taxon>PACMAD clade</taxon>
        <taxon>Panicoideae</taxon>
        <taxon>Andropogonodae</taxon>
        <taxon>Andropogoneae</taxon>
        <taxon>Sorghinae</taxon>
        <taxon>Sorghum</taxon>
    </lineage>
</organism>
<accession>A0A1B6Q3D5</accession>
<evidence type="ECO:0000256" key="1">
    <source>
        <dbReference type="SAM" id="MobiDB-lite"/>
    </source>
</evidence>
<reference evidence="2 3" key="1">
    <citation type="journal article" date="2009" name="Nature">
        <title>The Sorghum bicolor genome and the diversification of grasses.</title>
        <authorList>
            <person name="Paterson A.H."/>
            <person name="Bowers J.E."/>
            <person name="Bruggmann R."/>
            <person name="Dubchak I."/>
            <person name="Grimwood J."/>
            <person name="Gundlach H."/>
            <person name="Haberer G."/>
            <person name="Hellsten U."/>
            <person name="Mitros T."/>
            <person name="Poliakov A."/>
            <person name="Schmutz J."/>
            <person name="Spannagl M."/>
            <person name="Tang H."/>
            <person name="Wang X."/>
            <person name="Wicker T."/>
            <person name="Bharti A.K."/>
            <person name="Chapman J."/>
            <person name="Feltus F.A."/>
            <person name="Gowik U."/>
            <person name="Grigoriev I.V."/>
            <person name="Lyons E."/>
            <person name="Maher C.A."/>
            <person name="Martis M."/>
            <person name="Narechania A."/>
            <person name="Otillar R.P."/>
            <person name="Penning B.W."/>
            <person name="Salamov A.A."/>
            <person name="Wang Y."/>
            <person name="Zhang L."/>
            <person name="Carpita N.C."/>
            <person name="Freeling M."/>
            <person name="Gingle A.R."/>
            <person name="Hash C.T."/>
            <person name="Keller B."/>
            <person name="Klein P."/>
            <person name="Kresovich S."/>
            <person name="McCann M.C."/>
            <person name="Ming R."/>
            <person name="Peterson D.G."/>
            <person name="Mehboob-ur-Rahman"/>
            <person name="Ware D."/>
            <person name="Westhoff P."/>
            <person name="Mayer K.F."/>
            <person name="Messing J."/>
            <person name="Rokhsar D.S."/>
        </authorList>
    </citation>
    <scope>NUCLEOTIDE SEQUENCE [LARGE SCALE GENOMIC DNA]</scope>
    <source>
        <strain evidence="3">cv. BTx623</strain>
    </source>
</reference>
<dbReference type="Proteomes" id="UP000000768">
    <property type="component" value="Chromosome 3"/>
</dbReference>
<feature type="region of interest" description="Disordered" evidence="1">
    <location>
        <begin position="76"/>
        <end position="95"/>
    </location>
</feature>
<evidence type="ECO:0000313" key="3">
    <source>
        <dbReference type="Proteomes" id="UP000000768"/>
    </source>
</evidence>
<gene>
    <name evidence="2" type="ORF">SORBI_3003G156300</name>
</gene>
<proteinExistence type="predicted"/>
<dbReference type="FunCoup" id="A0A1B6Q3D5">
    <property type="interactions" value="348"/>
</dbReference>
<keyword evidence="3" id="KW-1185">Reference proteome</keyword>
<dbReference type="InParanoid" id="A0A1B6Q3D5"/>
<dbReference type="AlphaFoldDB" id="A0A1B6Q3D5"/>
<dbReference type="Gramene" id="KXG32447">
    <property type="protein sequence ID" value="KXG32447"/>
    <property type="gene ID" value="SORBI_3003G156300"/>
</dbReference>
<dbReference type="EMBL" id="CM000762">
    <property type="protein sequence ID" value="KXG32447.1"/>
    <property type="molecule type" value="Genomic_DNA"/>
</dbReference>
<name>A0A1B6Q3D5_SORBI</name>
<sequence>MIHTSLACMALARAWHHRKLVCAVLVIFALQIPLLLSSCSAHAIIVVDPPAAAARRRPLPVRTVQAAQSVEVKETVVPHPRSMERTASSSSSSAAFMNAVSKHQVPSGANPDSN</sequence>
<protein>
    <submittedName>
        <fullName evidence="2">Uncharacterized protein</fullName>
    </submittedName>
</protein>
<reference evidence="3" key="2">
    <citation type="journal article" date="2018" name="Plant J.">
        <title>The Sorghum bicolor reference genome: improved assembly, gene annotations, a transcriptome atlas, and signatures of genome organization.</title>
        <authorList>
            <person name="McCormick R.F."/>
            <person name="Truong S.K."/>
            <person name="Sreedasyam A."/>
            <person name="Jenkins J."/>
            <person name="Shu S."/>
            <person name="Sims D."/>
            <person name="Kennedy M."/>
            <person name="Amirebrahimi M."/>
            <person name="Weers B.D."/>
            <person name="McKinley B."/>
            <person name="Mattison A."/>
            <person name="Morishige D.T."/>
            <person name="Grimwood J."/>
            <person name="Schmutz J."/>
            <person name="Mullet J.E."/>
        </authorList>
    </citation>
    <scope>NUCLEOTIDE SEQUENCE [LARGE SCALE GENOMIC DNA]</scope>
    <source>
        <strain evidence="3">cv. BTx623</strain>
    </source>
</reference>
<evidence type="ECO:0000313" key="2">
    <source>
        <dbReference type="EMBL" id="KXG32447.1"/>
    </source>
</evidence>